<evidence type="ECO:0000313" key="1">
    <source>
        <dbReference type="EMBL" id="SEK71218.1"/>
    </source>
</evidence>
<name>A0A1H7J9B2_9FIRM</name>
<reference evidence="2" key="1">
    <citation type="submission" date="2016-10" db="EMBL/GenBank/DDBJ databases">
        <authorList>
            <person name="Varghese N."/>
            <person name="Submissions S."/>
        </authorList>
    </citation>
    <scope>NUCLEOTIDE SEQUENCE [LARGE SCALE GENOMIC DNA]</scope>
    <source>
        <strain evidence="2">ACV-9</strain>
    </source>
</reference>
<proteinExistence type="predicted"/>
<accession>A0A1H7J9B2</accession>
<organism evidence="1 2">
    <name type="scientific">Pseudobutyrivibrio ruminis</name>
    <dbReference type="NCBI Taxonomy" id="46206"/>
    <lineage>
        <taxon>Bacteria</taxon>
        <taxon>Bacillati</taxon>
        <taxon>Bacillota</taxon>
        <taxon>Clostridia</taxon>
        <taxon>Lachnospirales</taxon>
        <taxon>Lachnospiraceae</taxon>
        <taxon>Pseudobutyrivibrio</taxon>
    </lineage>
</organism>
<gene>
    <name evidence="1" type="ORF">SAMN02910377_01608</name>
</gene>
<dbReference type="EMBL" id="FNZX01000009">
    <property type="protein sequence ID" value="SEK71218.1"/>
    <property type="molecule type" value="Genomic_DNA"/>
</dbReference>
<sequence>MDLTSMNTYLQSQYTNQAKAAAETTAKSIGNISQNSSREEIEEAVKSFETYMMEQVVKQVKESFVNEDEENKDTNMSMYKDLYMDKAITEVASQLVDQIGGDVTDDFVEQIMRNYGITGTTGAQTESAGVDAATVSEDIAQTNASKVTEVLA</sequence>
<protein>
    <recommendedName>
        <fullName evidence="3">Flagellar protein FlgJ N-terminal domain-containing protein</fullName>
    </recommendedName>
</protein>
<dbReference type="Proteomes" id="UP000182321">
    <property type="component" value="Unassembled WGS sequence"/>
</dbReference>
<keyword evidence="2" id="KW-1185">Reference proteome</keyword>
<evidence type="ECO:0000313" key="2">
    <source>
        <dbReference type="Proteomes" id="UP000182321"/>
    </source>
</evidence>
<dbReference type="AlphaFoldDB" id="A0A1H7J9B2"/>
<dbReference type="RefSeq" id="WP_074790870.1">
    <property type="nucleotide sequence ID" value="NZ_FNZX01000009.1"/>
</dbReference>
<evidence type="ECO:0008006" key="3">
    <source>
        <dbReference type="Google" id="ProtNLM"/>
    </source>
</evidence>